<protein>
    <submittedName>
        <fullName evidence="1">Uncharacterized protein</fullName>
    </submittedName>
</protein>
<accession>A0ABC8SG50</accession>
<feature type="non-terminal residue" evidence="1">
    <location>
        <position position="70"/>
    </location>
</feature>
<proteinExistence type="predicted"/>
<gene>
    <name evidence="1" type="ORF">ILEXP_LOCUS24563</name>
</gene>
<organism evidence="1 2">
    <name type="scientific">Ilex paraguariensis</name>
    <name type="common">yerba mate</name>
    <dbReference type="NCBI Taxonomy" id="185542"/>
    <lineage>
        <taxon>Eukaryota</taxon>
        <taxon>Viridiplantae</taxon>
        <taxon>Streptophyta</taxon>
        <taxon>Embryophyta</taxon>
        <taxon>Tracheophyta</taxon>
        <taxon>Spermatophyta</taxon>
        <taxon>Magnoliopsida</taxon>
        <taxon>eudicotyledons</taxon>
        <taxon>Gunneridae</taxon>
        <taxon>Pentapetalae</taxon>
        <taxon>asterids</taxon>
        <taxon>campanulids</taxon>
        <taxon>Aquifoliales</taxon>
        <taxon>Aquifoliaceae</taxon>
        <taxon>Ilex</taxon>
    </lineage>
</organism>
<keyword evidence="2" id="KW-1185">Reference proteome</keyword>
<dbReference type="Proteomes" id="UP001642360">
    <property type="component" value="Unassembled WGS sequence"/>
</dbReference>
<dbReference type="EMBL" id="CAUOFW020002802">
    <property type="protein sequence ID" value="CAK9156149.1"/>
    <property type="molecule type" value="Genomic_DNA"/>
</dbReference>
<evidence type="ECO:0000313" key="2">
    <source>
        <dbReference type="Proteomes" id="UP001642360"/>
    </source>
</evidence>
<sequence length="70" mass="7345">MAAPSPIPNQPPVDAYPPAAVVDGSSPYHLLSSDSPDVKPRNFKKSILGRPSIQQAANHILAVLSSSPIM</sequence>
<reference evidence="1 2" key="1">
    <citation type="submission" date="2024-02" db="EMBL/GenBank/DDBJ databases">
        <authorList>
            <person name="Vignale AGUSTIN F."/>
            <person name="Sosa J E."/>
            <person name="Modenutti C."/>
        </authorList>
    </citation>
    <scope>NUCLEOTIDE SEQUENCE [LARGE SCALE GENOMIC DNA]</scope>
</reference>
<evidence type="ECO:0000313" key="1">
    <source>
        <dbReference type="EMBL" id="CAK9156149.1"/>
    </source>
</evidence>
<name>A0ABC8SG50_9AQUA</name>
<dbReference type="AlphaFoldDB" id="A0ABC8SG50"/>
<comment type="caution">
    <text evidence="1">The sequence shown here is derived from an EMBL/GenBank/DDBJ whole genome shotgun (WGS) entry which is preliminary data.</text>
</comment>